<accession>A0A849KTH0</accession>
<gene>
    <name evidence="1" type="ORF">HKX02_26000</name>
</gene>
<organism evidence="1 2">
    <name type="scientific">Ochrobactrum soli</name>
    <dbReference type="NCBI Taxonomy" id="2448455"/>
    <lineage>
        <taxon>Bacteria</taxon>
        <taxon>Pseudomonadati</taxon>
        <taxon>Pseudomonadota</taxon>
        <taxon>Alphaproteobacteria</taxon>
        <taxon>Hyphomicrobiales</taxon>
        <taxon>Brucellaceae</taxon>
        <taxon>Brucella/Ochrobactrum group</taxon>
        <taxon>Ochrobactrum</taxon>
    </lineage>
</organism>
<name>A0A849KTH0_9HYPH</name>
<dbReference type="AlphaFoldDB" id="A0A849KTH0"/>
<keyword evidence="2" id="KW-1185">Reference proteome</keyword>
<reference evidence="1 2" key="1">
    <citation type="submission" date="2020-05" db="EMBL/GenBank/DDBJ databases">
        <title>Draft Genome Sequence of Ochrobactrum soli Isolated from Stable Fly Gut.</title>
        <authorList>
            <person name="Pileggi M.T."/>
            <person name="Vazhakkala L.J."/>
            <person name="Wong C.N."/>
        </authorList>
    </citation>
    <scope>NUCLEOTIDE SEQUENCE [LARGE SCALE GENOMIC DNA]</scope>
    <source>
        <strain evidence="1 2">MTP-C0764</strain>
    </source>
</reference>
<sequence length="40" mass="4527">MLTDYSLKMPKNIQAGEHALEQLKEIISSGVHKIVIFTDK</sequence>
<dbReference type="Proteomes" id="UP000574931">
    <property type="component" value="Unassembled WGS sequence"/>
</dbReference>
<dbReference type="EMBL" id="JABFCY010000087">
    <property type="protein sequence ID" value="NNU63673.1"/>
    <property type="molecule type" value="Genomic_DNA"/>
</dbReference>
<evidence type="ECO:0000313" key="1">
    <source>
        <dbReference type="EMBL" id="NNU63673.1"/>
    </source>
</evidence>
<comment type="caution">
    <text evidence="1">The sequence shown here is derived from an EMBL/GenBank/DDBJ whole genome shotgun (WGS) entry which is preliminary data.</text>
</comment>
<proteinExistence type="predicted"/>
<protein>
    <submittedName>
        <fullName evidence="1">Alcohol dehydrogenase</fullName>
    </submittedName>
</protein>
<feature type="non-terminal residue" evidence="1">
    <location>
        <position position="40"/>
    </location>
</feature>
<evidence type="ECO:0000313" key="2">
    <source>
        <dbReference type="Proteomes" id="UP000574931"/>
    </source>
</evidence>